<dbReference type="EMBL" id="RKQG01000003">
    <property type="protein sequence ID" value="RPE27647.1"/>
    <property type="molecule type" value="Genomic_DNA"/>
</dbReference>
<dbReference type="CDD" id="cd00093">
    <property type="entry name" value="HTH_XRE"/>
    <property type="match status" value="1"/>
</dbReference>
<dbReference type="InterPro" id="IPR010982">
    <property type="entry name" value="Lambda_DNA-bd_dom_sf"/>
</dbReference>
<dbReference type="PROSITE" id="PS50943">
    <property type="entry name" value="HTH_CROC1"/>
    <property type="match status" value="1"/>
</dbReference>
<sequence>MGEIDEGLERAERTRPIPHTVPARVRYLVKRAKGSTRAVADELGVSQRTVQRWLKGSISPKPDAARRIEERVRAGWQPGVRRRVRRRAEEQGFMLHIQARFGYTAAGGSTDDPRERLITQHLPGSVARELYAARDAGAGESEQERILAGALQEHYFKDRGRRAEGLTAEINDLGWLELEI</sequence>
<keyword evidence="2" id="KW-0238">DNA-binding</keyword>
<keyword evidence="3" id="KW-1185">Reference proteome</keyword>
<keyword evidence="2" id="KW-0371">Homeobox</keyword>
<dbReference type="Proteomes" id="UP000266906">
    <property type="component" value="Unassembled WGS sequence"/>
</dbReference>
<reference evidence="2 3" key="1">
    <citation type="submission" date="2018-11" db="EMBL/GenBank/DDBJ databases">
        <title>Sequencing the genomes of 1000 actinobacteria strains.</title>
        <authorList>
            <person name="Klenk H.-P."/>
        </authorList>
    </citation>
    <scope>NUCLEOTIDE SEQUENCE [LARGE SCALE GENOMIC DNA]</scope>
    <source>
        <strain evidence="2 3">DSM 44781</strain>
    </source>
</reference>
<dbReference type="InterPro" id="IPR058118">
    <property type="entry name" value="Tpg"/>
</dbReference>
<accession>A0A3N4RH19</accession>
<dbReference type="AlphaFoldDB" id="A0A3N4RH19"/>
<dbReference type="NCBIfam" id="NF047541">
    <property type="entry name" value="telomere_Tpg"/>
    <property type="match status" value="1"/>
</dbReference>
<organism evidence="2 3">
    <name type="scientific">Kitasatospora cineracea</name>
    <dbReference type="NCBI Taxonomy" id="88074"/>
    <lineage>
        <taxon>Bacteria</taxon>
        <taxon>Bacillati</taxon>
        <taxon>Actinomycetota</taxon>
        <taxon>Actinomycetes</taxon>
        <taxon>Kitasatosporales</taxon>
        <taxon>Streptomycetaceae</taxon>
        <taxon>Kitasatospora</taxon>
    </lineage>
</organism>
<evidence type="ECO:0000313" key="2">
    <source>
        <dbReference type="EMBL" id="RPE27647.1"/>
    </source>
</evidence>
<protein>
    <submittedName>
        <fullName evidence="2">Homeodomain-like domain-containing protein</fullName>
    </submittedName>
</protein>
<comment type="caution">
    <text evidence="2">The sequence shown here is derived from an EMBL/GenBank/DDBJ whole genome shotgun (WGS) entry which is preliminary data.</text>
</comment>
<dbReference type="RefSeq" id="WP_123821186.1">
    <property type="nucleotide sequence ID" value="NZ_RKQG01000003.1"/>
</dbReference>
<gene>
    <name evidence="2" type="ORF">EDD38_6933</name>
</gene>
<dbReference type="SUPFAM" id="SSF47413">
    <property type="entry name" value="lambda repressor-like DNA-binding domains"/>
    <property type="match status" value="1"/>
</dbReference>
<evidence type="ECO:0000259" key="1">
    <source>
        <dbReference type="PROSITE" id="PS50943"/>
    </source>
</evidence>
<evidence type="ECO:0000313" key="3">
    <source>
        <dbReference type="Proteomes" id="UP000266906"/>
    </source>
</evidence>
<feature type="domain" description="HTH cro/C1-type" evidence="1">
    <location>
        <begin position="25"/>
        <end position="70"/>
    </location>
</feature>
<dbReference type="GO" id="GO:0003677">
    <property type="term" value="F:DNA binding"/>
    <property type="evidence" value="ECO:0007669"/>
    <property type="project" value="UniProtKB-KW"/>
</dbReference>
<name>A0A3N4RH19_9ACTN</name>
<dbReference type="Gene3D" id="1.10.260.40">
    <property type="entry name" value="lambda repressor-like DNA-binding domains"/>
    <property type="match status" value="1"/>
</dbReference>
<proteinExistence type="predicted"/>
<dbReference type="InterPro" id="IPR001387">
    <property type="entry name" value="Cro/C1-type_HTH"/>
</dbReference>
<dbReference type="SMART" id="SM00530">
    <property type="entry name" value="HTH_XRE"/>
    <property type="match status" value="1"/>
</dbReference>
<dbReference type="Pfam" id="PF01381">
    <property type="entry name" value="HTH_3"/>
    <property type="match status" value="1"/>
</dbReference>